<dbReference type="EMBL" id="RCUX01000004">
    <property type="protein sequence ID" value="RLP76414.1"/>
    <property type="molecule type" value="Genomic_DNA"/>
</dbReference>
<reference evidence="2 3" key="1">
    <citation type="submission" date="2018-10" db="EMBL/GenBank/DDBJ databases">
        <authorList>
            <person name="Li J."/>
        </authorList>
    </citation>
    <scope>NUCLEOTIDE SEQUENCE [LARGE SCALE GENOMIC DNA]</scope>
    <source>
        <strain evidence="2 3">IF 016277</strain>
    </source>
</reference>
<organism evidence="2 3">
    <name type="scientific">Mycetocola tolaasinivorans</name>
    <dbReference type="NCBI Taxonomy" id="76635"/>
    <lineage>
        <taxon>Bacteria</taxon>
        <taxon>Bacillati</taxon>
        <taxon>Actinomycetota</taxon>
        <taxon>Actinomycetes</taxon>
        <taxon>Micrococcales</taxon>
        <taxon>Microbacteriaceae</taxon>
        <taxon>Mycetocola</taxon>
    </lineage>
</organism>
<comment type="caution">
    <text evidence="2">The sequence shown here is derived from an EMBL/GenBank/DDBJ whole genome shotgun (WGS) entry which is preliminary data.</text>
</comment>
<dbReference type="OrthoDB" id="5070303at2"/>
<dbReference type="Proteomes" id="UP000272503">
    <property type="component" value="Unassembled WGS sequence"/>
</dbReference>
<dbReference type="AlphaFoldDB" id="A0A3L7A8N0"/>
<dbReference type="RefSeq" id="WP_121647994.1">
    <property type="nucleotide sequence ID" value="NZ_RCUX01000004.1"/>
</dbReference>
<evidence type="ECO:0000313" key="3">
    <source>
        <dbReference type="Proteomes" id="UP000272503"/>
    </source>
</evidence>
<keyword evidence="3" id="KW-1185">Reference proteome</keyword>
<name>A0A3L7A8N0_9MICO</name>
<protein>
    <recommendedName>
        <fullName evidence="4">SipW-cognate class signal peptide</fullName>
    </recommendedName>
</protein>
<accession>A0A3L7A8N0</accession>
<feature type="transmembrane region" description="Helical" evidence="1">
    <location>
        <begin position="26"/>
        <end position="45"/>
    </location>
</feature>
<sequence length="225" mass="22069">MTESTSAPVLTPTEVTRTSRGKAVRAVLAGGLVLGIGAAVTLAAWNDSEFVRGVFGAGKFNVQGSVSGTAGTFSDHDTAGAPATLAFTLPLSTNLAPSSVVYAPYFVQLTNDTTTNAALSVTSLASSEKAGAPANAANLSYSVYGIAPAATCNAATVGSLTAIASGTTLTSAATLTGTTPVSLAKSTDGTAPGATQQLCFVVTAGAGLAQAGETTATWQLTAVSQ</sequence>
<proteinExistence type="predicted"/>
<dbReference type="InterPro" id="IPR023833">
    <property type="entry name" value="Signal_pept_SipW-depend-type"/>
</dbReference>
<dbReference type="NCBIfam" id="TIGR04088">
    <property type="entry name" value="cognate_SipW"/>
    <property type="match status" value="1"/>
</dbReference>
<evidence type="ECO:0000313" key="2">
    <source>
        <dbReference type="EMBL" id="RLP76414.1"/>
    </source>
</evidence>
<evidence type="ECO:0008006" key="4">
    <source>
        <dbReference type="Google" id="ProtNLM"/>
    </source>
</evidence>
<keyword evidence="1" id="KW-0812">Transmembrane</keyword>
<keyword evidence="1" id="KW-1133">Transmembrane helix</keyword>
<gene>
    <name evidence="2" type="ORF">D9V32_05980</name>
</gene>
<keyword evidence="1" id="KW-0472">Membrane</keyword>
<evidence type="ECO:0000256" key="1">
    <source>
        <dbReference type="SAM" id="Phobius"/>
    </source>
</evidence>